<organism evidence="1">
    <name type="scientific">uncultured Caudovirales phage</name>
    <dbReference type="NCBI Taxonomy" id="2100421"/>
    <lineage>
        <taxon>Viruses</taxon>
        <taxon>Duplodnaviria</taxon>
        <taxon>Heunggongvirae</taxon>
        <taxon>Uroviricota</taxon>
        <taxon>Caudoviricetes</taxon>
        <taxon>Peduoviridae</taxon>
        <taxon>Maltschvirus</taxon>
        <taxon>Maltschvirus maltsch</taxon>
    </lineage>
</organism>
<gene>
    <name evidence="1" type="ORF">UFOVP261_36</name>
</gene>
<reference evidence="1" key="1">
    <citation type="submission" date="2020-04" db="EMBL/GenBank/DDBJ databases">
        <authorList>
            <person name="Chiriac C."/>
            <person name="Salcher M."/>
            <person name="Ghai R."/>
            <person name="Kavagutti S V."/>
        </authorList>
    </citation>
    <scope>NUCLEOTIDE SEQUENCE</scope>
</reference>
<evidence type="ECO:0000313" key="1">
    <source>
        <dbReference type="EMBL" id="CAB4132569.1"/>
    </source>
</evidence>
<name>A0A6J5LLH5_9CAUD</name>
<dbReference type="EMBL" id="LR796262">
    <property type="protein sequence ID" value="CAB4132569.1"/>
    <property type="molecule type" value="Genomic_DNA"/>
</dbReference>
<sequence>MAKFTLEWSGFDEFDQLLDQINDDFGEKDANNILKNAMRTAMVPVLQAARSNLETHGNVDTGQLLRSLQVEARRPNARDKRSRYSTPTMVMISRVTVASGRKFIPDDGKKGRLMTRQYVNKKTGQKEHMHGDARAFAIEFGTARWLKGEGMPFIRPALESNAQRVTDSLSGSLRDALIKYKSKHMTTGK</sequence>
<accession>A0A6J5LLH5</accession>
<evidence type="ECO:0008006" key="2">
    <source>
        <dbReference type="Google" id="ProtNLM"/>
    </source>
</evidence>
<protein>
    <recommendedName>
        <fullName evidence="2">Phge_HK97_gp10, phage protein, HK97 gp10 family</fullName>
    </recommendedName>
</protein>
<proteinExistence type="predicted"/>